<evidence type="ECO:0000256" key="1">
    <source>
        <dbReference type="SAM" id="MobiDB-lite"/>
    </source>
</evidence>
<feature type="region of interest" description="Disordered" evidence="1">
    <location>
        <begin position="173"/>
        <end position="208"/>
    </location>
</feature>
<evidence type="ECO:0000313" key="4">
    <source>
        <dbReference type="Proteomes" id="UP000702209"/>
    </source>
</evidence>
<organism evidence="3 4">
    <name type="scientific">Nocardia amamiensis</name>
    <dbReference type="NCBI Taxonomy" id="404578"/>
    <lineage>
        <taxon>Bacteria</taxon>
        <taxon>Bacillati</taxon>
        <taxon>Actinomycetota</taxon>
        <taxon>Actinomycetes</taxon>
        <taxon>Mycobacteriales</taxon>
        <taxon>Nocardiaceae</taxon>
        <taxon>Nocardia</taxon>
    </lineage>
</organism>
<evidence type="ECO:0000313" key="3">
    <source>
        <dbReference type="EMBL" id="MBF6301504.1"/>
    </source>
</evidence>
<evidence type="ECO:0008006" key="5">
    <source>
        <dbReference type="Google" id="ProtNLM"/>
    </source>
</evidence>
<gene>
    <name evidence="3" type="ORF">IU459_28785</name>
</gene>
<name>A0ABS0CY23_9NOCA</name>
<sequence>MGQPFQPGPMPHNPWLPTDHGWGASLSPPVGQPVPGYWPGGGRGAADAIAAAASALAAILYLVRRIWLYTQYGKFFWYDVVLVITVVFALVAAILLLTASKPATARIAGGIAAGMVFAPNASYVFGAFDRSFRAGHGAWQDGGWLSIPATLIALIAIGALLAAASSVGPQQVAGAGFRPPGPQPPNQWPYPPTGQPPTGYPSQYQPPQ</sequence>
<evidence type="ECO:0000256" key="2">
    <source>
        <dbReference type="SAM" id="Phobius"/>
    </source>
</evidence>
<proteinExistence type="predicted"/>
<feature type="transmembrane region" description="Helical" evidence="2">
    <location>
        <begin position="103"/>
        <end position="125"/>
    </location>
</feature>
<feature type="transmembrane region" description="Helical" evidence="2">
    <location>
        <begin position="145"/>
        <end position="164"/>
    </location>
</feature>
<keyword evidence="2" id="KW-0812">Transmembrane</keyword>
<feature type="compositionally biased region" description="Pro residues" evidence="1">
    <location>
        <begin position="179"/>
        <end position="208"/>
    </location>
</feature>
<keyword evidence="2" id="KW-1133">Transmembrane helix</keyword>
<dbReference type="EMBL" id="JADLQX010000028">
    <property type="protein sequence ID" value="MBF6301504.1"/>
    <property type="molecule type" value="Genomic_DNA"/>
</dbReference>
<comment type="caution">
    <text evidence="3">The sequence shown here is derived from an EMBL/GenBank/DDBJ whole genome shotgun (WGS) entry which is preliminary data.</text>
</comment>
<protein>
    <recommendedName>
        <fullName evidence="5">DUF805 domain-containing protein</fullName>
    </recommendedName>
</protein>
<keyword evidence="2" id="KW-0472">Membrane</keyword>
<dbReference type="RefSeq" id="WP_195132721.1">
    <property type="nucleotide sequence ID" value="NZ_JADLQX010000028.1"/>
</dbReference>
<feature type="transmembrane region" description="Helical" evidence="2">
    <location>
        <begin position="75"/>
        <end position="97"/>
    </location>
</feature>
<keyword evidence="4" id="KW-1185">Reference proteome</keyword>
<dbReference type="Proteomes" id="UP000702209">
    <property type="component" value="Unassembled WGS sequence"/>
</dbReference>
<feature type="transmembrane region" description="Helical" evidence="2">
    <location>
        <begin position="44"/>
        <end position="63"/>
    </location>
</feature>
<accession>A0ABS0CY23</accession>
<reference evidence="3 4" key="1">
    <citation type="submission" date="2020-10" db="EMBL/GenBank/DDBJ databases">
        <title>Identification of Nocardia species via Next-generation sequencing and recognition of intraspecies genetic diversity.</title>
        <authorList>
            <person name="Li P."/>
            <person name="Li P."/>
            <person name="Lu B."/>
        </authorList>
    </citation>
    <scope>NUCLEOTIDE SEQUENCE [LARGE SCALE GENOMIC DNA]</scope>
    <source>
        <strain evidence="3 4">BJ06-0157</strain>
    </source>
</reference>